<evidence type="ECO:0000313" key="1">
    <source>
        <dbReference type="EMBL" id="QBJ03360.1"/>
    </source>
</evidence>
<accession>A0A4Y5FER6</accession>
<protein>
    <submittedName>
        <fullName evidence="1">Uncharacterized protein</fullName>
    </submittedName>
</protein>
<keyword evidence="2" id="KW-1185">Reference proteome</keyword>
<dbReference type="EMBL" id="MK504443">
    <property type="protein sequence ID" value="QBJ03360.1"/>
    <property type="molecule type" value="Genomic_DNA"/>
</dbReference>
<evidence type="ECO:0000313" key="2">
    <source>
        <dbReference type="Proteomes" id="UP000308874"/>
    </source>
</evidence>
<proteinExistence type="predicted"/>
<name>A0A4Y5FER6_9CAUD</name>
<dbReference type="Proteomes" id="UP000308874">
    <property type="component" value="Segment"/>
</dbReference>
<gene>
    <name evidence="1" type="ORF">B521_0010</name>
</gene>
<reference evidence="1 2" key="1">
    <citation type="submission" date="2019-02" db="EMBL/GenBank/DDBJ databases">
        <title>Isolation of virulent Lactobacillus brevis phages.</title>
        <authorList>
            <person name="Feyereisen M."/>
            <person name="Mahony J."/>
            <person name="O'Sullivan T."/>
            <person name="van Sinderen D."/>
        </authorList>
    </citation>
    <scope>NUCLEOTIDE SEQUENCE [LARGE SCALE GENOMIC DNA]</scope>
</reference>
<sequence length="125" mass="14301">MESQLFNELPIVKQLSIISQALDLTTNTLHFSNHLKQKLDLLEVSFSSKFMQNMLANNLYSIIEITKVDSRRGVDTRFLLKSTETFSITRGGTRVPVNLYLVISVVSHVIVTAYVDRSESYDRFN</sequence>
<organism evidence="1 2">
    <name type="scientific">Lactobacillus phage 521B</name>
    <dbReference type="NCBI Taxonomy" id="2510942"/>
    <lineage>
        <taxon>Viruses</taxon>
        <taxon>Duplodnaviria</taxon>
        <taxon>Heunggongvirae</taxon>
        <taxon>Uroviricota</taxon>
        <taxon>Caudoviricetes</taxon>
        <taxon>Herelleviridae</taxon>
        <taxon>Tybeckvirus</taxon>
        <taxon>Tybeckvirus tv521B</taxon>
    </lineage>
</organism>